<keyword evidence="1" id="KW-1133">Transmembrane helix</keyword>
<keyword evidence="3" id="KW-1185">Reference proteome</keyword>
<organism evidence="2 3">
    <name type="scientific">Planococcus maritimus</name>
    <dbReference type="NCBI Taxonomy" id="192421"/>
    <lineage>
        <taxon>Bacteria</taxon>
        <taxon>Bacillati</taxon>
        <taxon>Bacillota</taxon>
        <taxon>Bacilli</taxon>
        <taxon>Bacillales</taxon>
        <taxon>Caryophanaceae</taxon>
        <taxon>Planococcus</taxon>
    </lineage>
</organism>
<evidence type="ECO:0000313" key="2">
    <source>
        <dbReference type="EMBL" id="QMT18252.1"/>
    </source>
</evidence>
<feature type="transmembrane region" description="Helical" evidence="1">
    <location>
        <begin position="25"/>
        <end position="49"/>
    </location>
</feature>
<evidence type="ECO:0000313" key="3">
    <source>
        <dbReference type="Proteomes" id="UP000514716"/>
    </source>
</evidence>
<name>A0A7D7MC81_PLAMR</name>
<gene>
    <name evidence="2" type="ORF">H1Q58_04315</name>
</gene>
<accession>A0A7D7MC81</accession>
<reference evidence="2 3" key="1">
    <citation type="submission" date="2020-07" db="EMBL/GenBank/DDBJ databases">
        <title>Screening of a cold-adapted Planococcus bacterium producing protease in traditional shrimp paste and protease identification by genome sequencing.</title>
        <authorList>
            <person name="Gao R."/>
            <person name="Leng W."/>
            <person name="Chu Q."/>
            <person name="Wu X."/>
            <person name="Liu H."/>
            <person name="Li X."/>
        </authorList>
    </citation>
    <scope>NUCLEOTIDE SEQUENCE [LARGE SCALE GENOMIC DNA]</scope>
    <source>
        <strain evidence="2 3">XJ11</strain>
    </source>
</reference>
<keyword evidence="1" id="KW-0472">Membrane</keyword>
<dbReference type="Proteomes" id="UP000514716">
    <property type="component" value="Chromosome"/>
</dbReference>
<dbReference type="EMBL" id="CP059540">
    <property type="protein sequence ID" value="QMT18252.1"/>
    <property type="molecule type" value="Genomic_DNA"/>
</dbReference>
<proteinExistence type="predicted"/>
<sequence>MNLSYVMAIVTVIMKGKKGGQFMRISCMGSLLISIILSIVLTILLNLLFF</sequence>
<dbReference type="KEGG" id="pdec:H1Q58_04315"/>
<dbReference type="RefSeq" id="WP_182092872.1">
    <property type="nucleotide sequence ID" value="NZ_CP059540.1"/>
</dbReference>
<protein>
    <submittedName>
        <fullName evidence="2">Uncharacterized protein</fullName>
    </submittedName>
</protein>
<keyword evidence="1" id="KW-0812">Transmembrane</keyword>
<evidence type="ECO:0000256" key="1">
    <source>
        <dbReference type="SAM" id="Phobius"/>
    </source>
</evidence>
<dbReference type="AlphaFoldDB" id="A0A7D7MC81"/>